<evidence type="ECO:0000313" key="3">
    <source>
        <dbReference type="EMBL" id="RDX40389.1"/>
    </source>
</evidence>
<feature type="region of interest" description="Disordered" evidence="1">
    <location>
        <begin position="1"/>
        <end position="145"/>
    </location>
</feature>
<dbReference type="InterPro" id="IPR009210">
    <property type="entry name" value="ASCC1"/>
</dbReference>
<feature type="compositionally biased region" description="Basic and acidic residues" evidence="1">
    <location>
        <begin position="136"/>
        <end position="145"/>
    </location>
</feature>
<dbReference type="Gene3D" id="3.90.1140.10">
    <property type="entry name" value="Cyclic phosphodiesterase"/>
    <property type="match status" value="1"/>
</dbReference>
<dbReference type="Proteomes" id="UP000256964">
    <property type="component" value="Unassembled WGS sequence"/>
</dbReference>
<feature type="compositionally biased region" description="Basic residues" evidence="1">
    <location>
        <begin position="48"/>
        <end position="68"/>
    </location>
</feature>
<feature type="compositionally biased region" description="Low complexity" evidence="1">
    <location>
        <begin position="26"/>
        <end position="43"/>
    </location>
</feature>
<sequence>MSETVGIPPPPTTTTASTAGKPTVDSGAAASSAVSPSSEAGASPGRGGRGRGRGRGRWHRRGTGRGRGRGGTPRPARDQDGEGNDAKEAESSGTPAPAVVPQDVKERAPDVDDTEAPPAAGPAGGPSDGATAQRRPWKESQERPPRVKLTHFIALPLGHNPAFREKLAPFTSALLAAEPAIPGLDASVVVSPRRMHFTLGVMSLHRLSPDAPIKTLEEATRVLQELKPKILTMLNGERLRVSLDNMDIMKPYRGDPKQANVMWVGPAEGESTDRLMAVGNLIKKTFEDAGLLVHEDRPLKLHCTVVNTIYREPPRRFRQPFSYPAILASEAVKSVLAPNEVVETQDAEKPKKGPVKIDLGEWDIDEVQICEMGSHGAEGEYVAAARCPLV</sequence>
<protein>
    <recommendedName>
        <fullName evidence="2">A-kinase anchor protein 7-like phosphoesterase domain-containing protein</fullName>
    </recommendedName>
</protein>
<proteinExistence type="predicted"/>
<organism evidence="3 4">
    <name type="scientific">Lentinus brumalis</name>
    <dbReference type="NCBI Taxonomy" id="2498619"/>
    <lineage>
        <taxon>Eukaryota</taxon>
        <taxon>Fungi</taxon>
        <taxon>Dikarya</taxon>
        <taxon>Basidiomycota</taxon>
        <taxon>Agaricomycotina</taxon>
        <taxon>Agaricomycetes</taxon>
        <taxon>Polyporales</taxon>
        <taxon>Polyporaceae</taxon>
        <taxon>Lentinus</taxon>
    </lineage>
</organism>
<dbReference type="GO" id="GO:0006355">
    <property type="term" value="P:regulation of DNA-templated transcription"/>
    <property type="evidence" value="ECO:0007669"/>
    <property type="project" value="TreeGrafter"/>
</dbReference>
<dbReference type="PANTHER" id="PTHR13360">
    <property type="entry name" value="ACTIVATING SIGNAL COINTEGRATOR 1 COMPLEX SUBUNIT 1"/>
    <property type="match status" value="1"/>
</dbReference>
<dbReference type="Pfam" id="PF10469">
    <property type="entry name" value="AKAP7_NLS"/>
    <property type="match status" value="1"/>
</dbReference>
<dbReference type="STRING" id="139420.A0A371CJC7"/>
<dbReference type="AlphaFoldDB" id="A0A371CJC7"/>
<dbReference type="GO" id="GO:0005634">
    <property type="term" value="C:nucleus"/>
    <property type="evidence" value="ECO:0007669"/>
    <property type="project" value="TreeGrafter"/>
</dbReference>
<dbReference type="SUPFAM" id="SSF55144">
    <property type="entry name" value="LigT-like"/>
    <property type="match status" value="1"/>
</dbReference>
<name>A0A371CJC7_9APHY</name>
<keyword evidence="4" id="KW-1185">Reference proteome</keyword>
<dbReference type="InterPro" id="IPR009097">
    <property type="entry name" value="Cyclic_Pdiesterase"/>
</dbReference>
<dbReference type="InterPro" id="IPR019510">
    <property type="entry name" value="AKAP7-like_phosphoesterase"/>
</dbReference>
<reference evidence="3 4" key="1">
    <citation type="journal article" date="2018" name="Biotechnol. Biofuels">
        <title>Integrative visual omics of the white-rot fungus Polyporus brumalis exposes the biotechnological potential of its oxidative enzymes for delignifying raw plant biomass.</title>
        <authorList>
            <person name="Miyauchi S."/>
            <person name="Rancon A."/>
            <person name="Drula E."/>
            <person name="Hage H."/>
            <person name="Chaduli D."/>
            <person name="Favel A."/>
            <person name="Grisel S."/>
            <person name="Henrissat B."/>
            <person name="Herpoel-Gimbert I."/>
            <person name="Ruiz-Duenas F.J."/>
            <person name="Chevret D."/>
            <person name="Hainaut M."/>
            <person name="Lin J."/>
            <person name="Wang M."/>
            <person name="Pangilinan J."/>
            <person name="Lipzen A."/>
            <person name="Lesage-Meessen L."/>
            <person name="Navarro D."/>
            <person name="Riley R."/>
            <person name="Grigoriev I.V."/>
            <person name="Zhou S."/>
            <person name="Raouche S."/>
            <person name="Rosso M.N."/>
        </authorList>
    </citation>
    <scope>NUCLEOTIDE SEQUENCE [LARGE SCALE GENOMIC DNA]</scope>
    <source>
        <strain evidence="3 4">BRFM 1820</strain>
    </source>
</reference>
<gene>
    <name evidence="3" type="ORF">OH76DRAFT_1450771</name>
</gene>
<evidence type="ECO:0000313" key="4">
    <source>
        <dbReference type="Proteomes" id="UP000256964"/>
    </source>
</evidence>
<dbReference type="OrthoDB" id="277832at2759"/>
<accession>A0A371CJC7</accession>
<feature type="domain" description="A-kinase anchor protein 7-like phosphoesterase" evidence="2">
    <location>
        <begin position="150"/>
        <end position="388"/>
    </location>
</feature>
<feature type="compositionally biased region" description="Basic and acidic residues" evidence="1">
    <location>
        <begin position="75"/>
        <end position="90"/>
    </location>
</feature>
<dbReference type="GO" id="GO:0006307">
    <property type="term" value="P:DNA alkylation repair"/>
    <property type="evidence" value="ECO:0007669"/>
    <property type="project" value="InterPro"/>
</dbReference>
<evidence type="ECO:0000259" key="2">
    <source>
        <dbReference type="Pfam" id="PF10469"/>
    </source>
</evidence>
<dbReference type="PANTHER" id="PTHR13360:SF1">
    <property type="entry name" value="ACTIVATING SIGNAL COINTEGRATOR 1 COMPLEX SUBUNIT 1"/>
    <property type="match status" value="1"/>
</dbReference>
<evidence type="ECO:0000256" key="1">
    <source>
        <dbReference type="SAM" id="MobiDB-lite"/>
    </source>
</evidence>
<dbReference type="EMBL" id="KZ857559">
    <property type="protein sequence ID" value="RDX40389.1"/>
    <property type="molecule type" value="Genomic_DNA"/>
</dbReference>